<dbReference type="GO" id="GO:0016779">
    <property type="term" value="F:nucleotidyltransferase activity"/>
    <property type="evidence" value="ECO:0007669"/>
    <property type="project" value="TreeGrafter"/>
</dbReference>
<reference evidence="4" key="1">
    <citation type="submission" date="2017-09" db="EMBL/GenBank/DDBJ databases">
        <title>Depth-based differentiation of microbial function through sediment-hosted aquifers and enrichment of novel symbionts in the deep terrestrial subsurface.</title>
        <authorList>
            <person name="Probst A.J."/>
            <person name="Ladd B."/>
            <person name="Jarett J.K."/>
            <person name="Geller-Mcgrath D.E."/>
            <person name="Sieber C.M.K."/>
            <person name="Emerson J.B."/>
            <person name="Anantharaman K."/>
            <person name="Thomas B.C."/>
            <person name="Malmstrom R."/>
            <person name="Stieglmeier M."/>
            <person name="Klingl A."/>
            <person name="Woyke T."/>
            <person name="Ryan C.M."/>
            <person name="Banfield J.F."/>
        </authorList>
    </citation>
    <scope>NUCLEOTIDE SEQUENCE [LARGE SCALE GENOMIC DNA]</scope>
</reference>
<dbReference type="InterPro" id="IPR035985">
    <property type="entry name" value="Ubiquitin-activating_enz"/>
</dbReference>
<evidence type="ECO:0000313" key="4">
    <source>
        <dbReference type="Proteomes" id="UP000228886"/>
    </source>
</evidence>
<dbReference type="Pfam" id="PF14461">
    <property type="entry name" value="Prok-E2_B"/>
    <property type="match status" value="1"/>
</dbReference>
<evidence type="ECO:0000259" key="2">
    <source>
        <dbReference type="Pfam" id="PF14461"/>
    </source>
</evidence>
<dbReference type="InterPro" id="IPR045886">
    <property type="entry name" value="ThiF/MoeB/HesA"/>
</dbReference>
<dbReference type="Gene3D" id="3.40.50.720">
    <property type="entry name" value="NAD(P)-binding Rossmann-like Domain"/>
    <property type="match status" value="1"/>
</dbReference>
<dbReference type="PANTHER" id="PTHR10953:SF102">
    <property type="entry name" value="ADENYLYLTRANSFERASE AND SULFURTRANSFERASE MOCS3"/>
    <property type="match status" value="1"/>
</dbReference>
<dbReference type="Proteomes" id="UP000228886">
    <property type="component" value="Unassembled WGS sequence"/>
</dbReference>
<evidence type="ECO:0000313" key="3">
    <source>
        <dbReference type="EMBL" id="PIV64642.1"/>
    </source>
</evidence>
<dbReference type="GO" id="GO:0008641">
    <property type="term" value="F:ubiquitin-like modifier activating enzyme activity"/>
    <property type="evidence" value="ECO:0007669"/>
    <property type="project" value="InterPro"/>
</dbReference>
<dbReference type="SUPFAM" id="SSF69572">
    <property type="entry name" value="Activating enzymes of the ubiquitin-like proteins"/>
    <property type="match status" value="1"/>
</dbReference>
<organism evidence="3 4">
    <name type="scientific">bacterium (Candidatus Ratteibacteria) CG01_land_8_20_14_3_00_40_19</name>
    <dbReference type="NCBI Taxonomy" id="2014290"/>
    <lineage>
        <taxon>Bacteria</taxon>
        <taxon>Candidatus Ratteibacteria</taxon>
    </lineage>
</organism>
<accession>A0A2M7EA69</accession>
<sequence length="602" mass="69104">MTQDQHKLTLNNFYEESIKKAKQYLESRYPSEICSKDDEDYPESISSESWITWKIKVENDSYPLTLIIAIPKTFSDELPKIYLSKKNYSDIAPIPHVDKNRFVCTRDSNVAINEDKPGEALDQLIKIAIDEIINKGIKKENAADFIEEFLAYWNEEVSDFKFLSLYSPNNNIESLKVIPLSRKFLNSQCIIARTREEAEEWLAPFKIEIGKEQICEALYLPLPNPIPMPLPQNNEDIHMIIRDSGQKYVDAMQEYFAKNSSNLIILFSFPSNGKRILAGWKHLPWKRNVFNGGYIGSGREYKLPLSLRMNRSGKNAIRKISIERVDRERLFERGGIGIKSFIKDLSIAIIGCGSLGSPLAISLSKCGISKFLLVDNERVEPENVARHVCGFLEAGFNVPKSEAIKDRLLRHFPYIECRTYNENILALLQKEEFLLNDCNLVVVATGNLAVEKRLNYLLRKRIITSPLLYLWMEPFGVAGQILYVHPEKGGCYQCCLDIDGEFRYSVAKPNKEFCRRECGCQTTFIPYSNLEIDHFISIVSKKIVSFLEDKPDCSLLYTWLGDLSFFKSLGYRIRDEWLSDSPYSVHKKTILENKGCNICGGF</sequence>
<dbReference type="EMBL" id="PETL01000056">
    <property type="protein sequence ID" value="PIV64642.1"/>
    <property type="molecule type" value="Genomic_DNA"/>
</dbReference>
<feature type="domain" description="THIF-type NAD/FAD binding fold" evidence="1">
    <location>
        <begin position="342"/>
        <end position="513"/>
    </location>
</feature>
<proteinExistence type="predicted"/>
<dbReference type="InterPro" id="IPR000594">
    <property type="entry name" value="ThiF_NAD_FAD-bd"/>
</dbReference>
<dbReference type="PANTHER" id="PTHR10953">
    <property type="entry name" value="UBIQUITIN-ACTIVATING ENZYME E1"/>
    <property type="match status" value="1"/>
</dbReference>
<dbReference type="AlphaFoldDB" id="A0A2M7EA69"/>
<dbReference type="GO" id="GO:0005737">
    <property type="term" value="C:cytoplasm"/>
    <property type="evidence" value="ECO:0007669"/>
    <property type="project" value="TreeGrafter"/>
</dbReference>
<dbReference type="Pfam" id="PF00899">
    <property type="entry name" value="ThiF"/>
    <property type="match status" value="1"/>
</dbReference>
<evidence type="ECO:0000259" key="1">
    <source>
        <dbReference type="Pfam" id="PF00899"/>
    </source>
</evidence>
<dbReference type="InterPro" id="IPR032701">
    <property type="entry name" value="Prok-E2_B_dom"/>
</dbReference>
<comment type="caution">
    <text evidence="3">The sequence shown here is derived from an EMBL/GenBank/DDBJ whole genome shotgun (WGS) entry which is preliminary data.</text>
</comment>
<dbReference type="GO" id="GO:0004792">
    <property type="term" value="F:thiosulfate-cyanide sulfurtransferase activity"/>
    <property type="evidence" value="ECO:0007669"/>
    <property type="project" value="TreeGrafter"/>
</dbReference>
<feature type="domain" description="Prokaryotic E2 family B" evidence="2">
    <location>
        <begin position="55"/>
        <end position="160"/>
    </location>
</feature>
<protein>
    <submittedName>
        <fullName evidence="3">Uncharacterized protein</fullName>
    </submittedName>
</protein>
<gene>
    <name evidence="3" type="ORF">COS11_01100</name>
</gene>
<name>A0A2M7EA69_9BACT</name>